<protein>
    <submittedName>
        <fullName evidence="2">Uncharacterized protein</fullName>
    </submittedName>
</protein>
<feature type="compositionally biased region" description="Polar residues" evidence="1">
    <location>
        <begin position="59"/>
        <end position="68"/>
    </location>
</feature>
<dbReference type="EMBL" id="CAJZBQ010000032">
    <property type="protein sequence ID" value="CAG9322715.1"/>
    <property type="molecule type" value="Genomic_DNA"/>
</dbReference>
<dbReference type="AlphaFoldDB" id="A0AAU9JAE4"/>
<dbReference type="Proteomes" id="UP001162131">
    <property type="component" value="Unassembled WGS sequence"/>
</dbReference>
<accession>A0AAU9JAE4</accession>
<organism evidence="2 3">
    <name type="scientific">Blepharisma stoltei</name>
    <dbReference type="NCBI Taxonomy" id="1481888"/>
    <lineage>
        <taxon>Eukaryota</taxon>
        <taxon>Sar</taxon>
        <taxon>Alveolata</taxon>
        <taxon>Ciliophora</taxon>
        <taxon>Postciliodesmatophora</taxon>
        <taxon>Heterotrichea</taxon>
        <taxon>Heterotrichida</taxon>
        <taxon>Blepharismidae</taxon>
        <taxon>Blepharisma</taxon>
    </lineage>
</organism>
<keyword evidence="3" id="KW-1185">Reference proteome</keyword>
<feature type="compositionally biased region" description="Basic and acidic residues" evidence="1">
    <location>
        <begin position="44"/>
        <end position="58"/>
    </location>
</feature>
<name>A0AAU9JAE4_9CILI</name>
<feature type="region of interest" description="Disordered" evidence="1">
    <location>
        <begin position="44"/>
        <end position="82"/>
    </location>
</feature>
<evidence type="ECO:0000256" key="1">
    <source>
        <dbReference type="SAM" id="MobiDB-lite"/>
    </source>
</evidence>
<evidence type="ECO:0000313" key="2">
    <source>
        <dbReference type="EMBL" id="CAG9322715.1"/>
    </source>
</evidence>
<reference evidence="2" key="1">
    <citation type="submission" date="2021-09" db="EMBL/GenBank/DDBJ databases">
        <authorList>
            <consortium name="AG Swart"/>
            <person name="Singh M."/>
            <person name="Singh A."/>
            <person name="Seah K."/>
            <person name="Emmerich C."/>
        </authorList>
    </citation>
    <scope>NUCLEOTIDE SEQUENCE</scope>
    <source>
        <strain evidence="2">ATCC30299</strain>
    </source>
</reference>
<proteinExistence type="predicted"/>
<evidence type="ECO:0000313" key="3">
    <source>
        <dbReference type="Proteomes" id="UP001162131"/>
    </source>
</evidence>
<comment type="caution">
    <text evidence="2">The sequence shown here is derived from an EMBL/GenBank/DDBJ whole genome shotgun (WGS) entry which is preliminary data.</text>
</comment>
<gene>
    <name evidence="2" type="ORF">BSTOLATCC_MIC31831</name>
</gene>
<sequence length="82" mass="9619">MGSFSSKSQKGQIKSKNNLSKYIEFKSLKNNKLYFTKRSDLELLKTNDRRRMSTEESSPRQNKTTIKQLHSHQKAVRCQVLN</sequence>